<proteinExistence type="predicted"/>
<dbReference type="AlphaFoldDB" id="A0A382YF64"/>
<name>A0A382YF64_9ZZZZ</name>
<dbReference type="EMBL" id="UINC01175355">
    <property type="protein sequence ID" value="SVD81946.1"/>
    <property type="molecule type" value="Genomic_DNA"/>
</dbReference>
<accession>A0A382YF64</accession>
<organism evidence="1">
    <name type="scientific">marine metagenome</name>
    <dbReference type="NCBI Taxonomy" id="408172"/>
    <lineage>
        <taxon>unclassified sequences</taxon>
        <taxon>metagenomes</taxon>
        <taxon>ecological metagenomes</taxon>
    </lineage>
</organism>
<feature type="non-terminal residue" evidence="1">
    <location>
        <position position="23"/>
    </location>
</feature>
<reference evidence="1" key="1">
    <citation type="submission" date="2018-05" db="EMBL/GenBank/DDBJ databases">
        <authorList>
            <person name="Lanie J.A."/>
            <person name="Ng W.-L."/>
            <person name="Kazmierczak K.M."/>
            <person name="Andrzejewski T.M."/>
            <person name="Davidsen T.M."/>
            <person name="Wayne K.J."/>
            <person name="Tettelin H."/>
            <person name="Glass J.I."/>
            <person name="Rusch D."/>
            <person name="Podicherti R."/>
            <person name="Tsui H.-C.T."/>
            <person name="Winkler M.E."/>
        </authorList>
    </citation>
    <scope>NUCLEOTIDE SEQUENCE</scope>
</reference>
<sequence length="23" mass="2575">MVKVDIVRAIQLETGLQFGEAEQ</sequence>
<protein>
    <submittedName>
        <fullName evidence="1">Uncharacterized protein</fullName>
    </submittedName>
</protein>
<gene>
    <name evidence="1" type="ORF">METZ01_LOCUS434800</name>
</gene>
<evidence type="ECO:0000313" key="1">
    <source>
        <dbReference type="EMBL" id="SVD81946.1"/>
    </source>
</evidence>